<comment type="caution">
    <text evidence="5">The sequence shown here is derived from an EMBL/GenBank/DDBJ whole genome shotgun (WGS) entry which is preliminary data.</text>
</comment>
<evidence type="ECO:0000256" key="2">
    <source>
        <dbReference type="ARBA" id="ARBA00023043"/>
    </source>
</evidence>
<evidence type="ECO:0000256" key="4">
    <source>
        <dbReference type="SAM" id="MobiDB-lite"/>
    </source>
</evidence>
<dbReference type="SUPFAM" id="SSF48403">
    <property type="entry name" value="Ankyrin repeat"/>
    <property type="match status" value="1"/>
</dbReference>
<dbReference type="SMART" id="SM00248">
    <property type="entry name" value="ANK"/>
    <property type="match status" value="5"/>
</dbReference>
<dbReference type="PROSITE" id="PS50088">
    <property type="entry name" value="ANK_REPEAT"/>
    <property type="match status" value="5"/>
</dbReference>
<feature type="repeat" description="ANK" evidence="3">
    <location>
        <begin position="136"/>
        <end position="168"/>
    </location>
</feature>
<proteinExistence type="predicted"/>
<feature type="compositionally biased region" description="Basic and acidic residues" evidence="4">
    <location>
        <begin position="30"/>
        <end position="41"/>
    </location>
</feature>
<keyword evidence="1" id="KW-0677">Repeat</keyword>
<gene>
    <name evidence="5" type="ORF">C7M84_024986</name>
</gene>
<name>A0A3R7NAI8_PENVA</name>
<dbReference type="Gene3D" id="1.25.40.20">
    <property type="entry name" value="Ankyrin repeat-containing domain"/>
    <property type="match status" value="3"/>
</dbReference>
<protein>
    <submittedName>
        <fullName evidence="5">Putative serine/threonine-protein phosphatase 6 regulatory ankyrin repeat subunit A-like</fullName>
    </submittedName>
</protein>
<dbReference type="PANTHER" id="PTHR24198:SF165">
    <property type="entry name" value="ANKYRIN REPEAT-CONTAINING PROTEIN-RELATED"/>
    <property type="match status" value="1"/>
</dbReference>
<evidence type="ECO:0000256" key="3">
    <source>
        <dbReference type="PROSITE-ProRule" id="PRU00023"/>
    </source>
</evidence>
<reference evidence="5 6" key="2">
    <citation type="submission" date="2019-01" db="EMBL/GenBank/DDBJ databases">
        <title>The decoding of complex shrimp genome reveals the adaptation for benthos swimmer, frequently molting mechanism and breeding impact on genome.</title>
        <authorList>
            <person name="Sun Y."/>
            <person name="Gao Y."/>
            <person name="Yu Y."/>
        </authorList>
    </citation>
    <scope>NUCLEOTIDE SEQUENCE [LARGE SCALE GENOMIC DNA]</scope>
    <source>
        <tissue evidence="5">Muscle</tissue>
    </source>
</reference>
<dbReference type="PANTHER" id="PTHR24198">
    <property type="entry name" value="ANKYRIN REPEAT AND PROTEIN KINASE DOMAIN-CONTAINING PROTEIN"/>
    <property type="match status" value="1"/>
</dbReference>
<feature type="region of interest" description="Disordered" evidence="4">
    <location>
        <begin position="1"/>
        <end position="77"/>
    </location>
</feature>
<dbReference type="InterPro" id="IPR002110">
    <property type="entry name" value="Ankyrin_rpt"/>
</dbReference>
<feature type="compositionally biased region" description="Basic and acidic residues" evidence="4">
    <location>
        <begin position="330"/>
        <end position="343"/>
    </location>
</feature>
<keyword evidence="6" id="KW-1185">Reference proteome</keyword>
<accession>A0A3R7NAI8</accession>
<dbReference type="STRING" id="6689.A0A3R7NAI8"/>
<dbReference type="AlphaFoldDB" id="A0A3R7NAI8"/>
<feature type="region of interest" description="Disordered" evidence="4">
    <location>
        <begin position="319"/>
        <end position="359"/>
    </location>
</feature>
<evidence type="ECO:0000256" key="1">
    <source>
        <dbReference type="ARBA" id="ARBA00022737"/>
    </source>
</evidence>
<reference evidence="5 6" key="1">
    <citation type="submission" date="2018-04" db="EMBL/GenBank/DDBJ databases">
        <authorList>
            <person name="Zhang X."/>
            <person name="Yuan J."/>
            <person name="Li F."/>
            <person name="Xiang J."/>
        </authorList>
    </citation>
    <scope>NUCLEOTIDE SEQUENCE [LARGE SCALE GENOMIC DNA]</scope>
    <source>
        <tissue evidence="5">Muscle</tissue>
    </source>
</reference>
<dbReference type="Pfam" id="PF00023">
    <property type="entry name" value="Ank"/>
    <property type="match status" value="1"/>
</dbReference>
<feature type="compositionally biased region" description="Polar residues" evidence="4">
    <location>
        <begin position="16"/>
        <end position="26"/>
    </location>
</feature>
<dbReference type="InterPro" id="IPR036770">
    <property type="entry name" value="Ankyrin_rpt-contain_sf"/>
</dbReference>
<dbReference type="GO" id="GO:0005737">
    <property type="term" value="C:cytoplasm"/>
    <property type="evidence" value="ECO:0007669"/>
    <property type="project" value="TreeGrafter"/>
</dbReference>
<feature type="repeat" description="ANK" evidence="3">
    <location>
        <begin position="279"/>
        <end position="311"/>
    </location>
</feature>
<dbReference type="OrthoDB" id="6393648at2759"/>
<dbReference type="EMBL" id="QCYY01000910">
    <property type="protein sequence ID" value="ROT81853.1"/>
    <property type="molecule type" value="Genomic_DNA"/>
</dbReference>
<dbReference type="Pfam" id="PF12796">
    <property type="entry name" value="Ank_2"/>
    <property type="match status" value="2"/>
</dbReference>
<feature type="repeat" description="ANK" evidence="3">
    <location>
        <begin position="213"/>
        <end position="245"/>
    </location>
</feature>
<sequence>MAAQALTRPRGAPESESLTAEQQASSRYDWPGRPREDDLSRPSRLSCSLGDEGGEGAWPEDLRGGGGSFRQDREAAARRCRRRPRRIVKMLILGGDVNGKNEKGATPLHRAAYKGHTSVVTALVTRGATVNEIANLGFTPLHCAAHQGHEAAAEELIVKGADVNAKKMNGPSLQYGPPLTAPFPCSWTWPERATPRPCRRPRLLAPRATKDFFAEKPLHVAAEEGHDEVAKMLVSMGANVNDKNDEGCTPLHVAAEEGHEAMVQELAVRGADANAKDDAGYTPLHLAAQEGQVSAIEELIAKGAEADAKDDAGYTPLHLAAQEGRGGGGDARRQRRPSERGGERGNPFYGTVTEPQILV</sequence>
<feature type="repeat" description="ANK" evidence="3">
    <location>
        <begin position="103"/>
        <end position="135"/>
    </location>
</feature>
<dbReference type="PROSITE" id="PS50297">
    <property type="entry name" value="ANK_REP_REGION"/>
    <property type="match status" value="5"/>
</dbReference>
<dbReference type="Proteomes" id="UP000283509">
    <property type="component" value="Unassembled WGS sequence"/>
</dbReference>
<organism evidence="5 6">
    <name type="scientific">Penaeus vannamei</name>
    <name type="common">Whiteleg shrimp</name>
    <name type="synonym">Litopenaeus vannamei</name>
    <dbReference type="NCBI Taxonomy" id="6689"/>
    <lineage>
        <taxon>Eukaryota</taxon>
        <taxon>Metazoa</taxon>
        <taxon>Ecdysozoa</taxon>
        <taxon>Arthropoda</taxon>
        <taxon>Crustacea</taxon>
        <taxon>Multicrustacea</taxon>
        <taxon>Malacostraca</taxon>
        <taxon>Eumalacostraca</taxon>
        <taxon>Eucarida</taxon>
        <taxon>Decapoda</taxon>
        <taxon>Dendrobranchiata</taxon>
        <taxon>Penaeoidea</taxon>
        <taxon>Penaeidae</taxon>
        <taxon>Penaeus</taxon>
    </lineage>
</organism>
<evidence type="ECO:0000313" key="5">
    <source>
        <dbReference type="EMBL" id="ROT81853.1"/>
    </source>
</evidence>
<dbReference type="PRINTS" id="PR01415">
    <property type="entry name" value="ANKYRIN"/>
</dbReference>
<keyword evidence="2 3" id="KW-0040">ANK repeat</keyword>
<feature type="repeat" description="ANK" evidence="3">
    <location>
        <begin position="246"/>
        <end position="278"/>
    </location>
</feature>
<evidence type="ECO:0000313" key="6">
    <source>
        <dbReference type="Proteomes" id="UP000283509"/>
    </source>
</evidence>